<evidence type="ECO:0000256" key="2">
    <source>
        <dbReference type="ARBA" id="ARBA00022729"/>
    </source>
</evidence>
<reference evidence="7 8" key="1">
    <citation type="submission" date="2024-06" db="EMBL/GenBank/DDBJ databases">
        <authorList>
            <person name="Pan Q."/>
            <person name="Wen M."/>
            <person name="Jouanno E."/>
            <person name="Zahm M."/>
            <person name="Klopp C."/>
            <person name="Cabau C."/>
            <person name="Louis A."/>
            <person name="Berthelot C."/>
            <person name="Parey E."/>
            <person name="Roest Crollius H."/>
            <person name="Montfort J."/>
            <person name="Robinson-Rechavi M."/>
            <person name="Bouchez O."/>
            <person name="Lampietro C."/>
            <person name="Lopez Roques C."/>
            <person name="Donnadieu C."/>
            <person name="Postlethwait J."/>
            <person name="Bobe J."/>
            <person name="Verreycken H."/>
            <person name="Guiguen Y."/>
        </authorList>
    </citation>
    <scope>NUCLEOTIDE SEQUENCE [LARGE SCALE GENOMIC DNA]</scope>
    <source>
        <strain evidence="7">Up_M1</strain>
        <tissue evidence="7">Testis</tissue>
    </source>
</reference>
<dbReference type="PANTHER" id="PTHR24373">
    <property type="entry name" value="SLIT RELATED LEUCINE-RICH REPEAT NEURONAL PROTEIN"/>
    <property type="match status" value="1"/>
</dbReference>
<dbReference type="InterPro" id="IPR032675">
    <property type="entry name" value="LRR_dom_sf"/>
</dbReference>
<comment type="caution">
    <text evidence="7">The sequence shown here is derived from an EMBL/GenBank/DDBJ whole genome shotgun (WGS) entry which is preliminary data.</text>
</comment>
<dbReference type="AlphaFoldDB" id="A0ABD0W6Q3"/>
<keyword evidence="1" id="KW-0433">Leucine-rich repeat</keyword>
<sequence length="482" mass="51497">MRAAMGIRTKQQVLAMYGNVIWSSVLFLCLLPISPAHSEACRCPGSLVLAQFPSFPPTEACCLNYSGSMFGRVSWASLMGRPKLQVLDLSNSNITAIDLEEDADNSISPLREVYLGHNSLASIPQGFLSHLPSLRVLDLGMNQLRELPDDFLQGCDGLRELDLGGNRLRSLPTSVLSLRSLERLKMGGNPWDCSCSLVEALDSNNHNGSLQGIVGNITCSSPPSLEERLVWSVWPGDVCRPPGLTALFILLPLLILLGLVLCWCCGRKRKRKEPPAFGSSKKKTCHSHPANGHRPTPTQRSVPPGVGGGGGGTPRGVGSGSRECVLNNQLLLRPSSALLGSTRDVCKEMEIQLGESNPSSPRSAGSSFTEGGLTQPAPQGDGAELGQDRLAELDAVSVTEVMKDSADREKAYMTQSTKYYSLVPGIELDASDQGSDHASAHGSDHASAHGSDHASAHGSDHGSDNGLDHWSDRADYENVDLS</sequence>
<dbReference type="SUPFAM" id="SSF52058">
    <property type="entry name" value="L domain-like"/>
    <property type="match status" value="1"/>
</dbReference>
<dbReference type="InterPro" id="IPR050328">
    <property type="entry name" value="Dev_Immune_Receptor"/>
</dbReference>
<feature type="compositionally biased region" description="Gly residues" evidence="4">
    <location>
        <begin position="305"/>
        <end position="319"/>
    </location>
</feature>
<dbReference type="Pfam" id="PF13855">
    <property type="entry name" value="LRR_8"/>
    <property type="match status" value="1"/>
</dbReference>
<dbReference type="PROSITE" id="PS51450">
    <property type="entry name" value="LRR"/>
    <property type="match status" value="2"/>
</dbReference>
<feature type="compositionally biased region" description="Low complexity" evidence="4">
    <location>
        <begin position="356"/>
        <end position="367"/>
    </location>
</feature>
<dbReference type="Gene3D" id="3.80.10.10">
    <property type="entry name" value="Ribonuclease Inhibitor"/>
    <property type="match status" value="1"/>
</dbReference>
<keyword evidence="2 6" id="KW-0732">Signal</keyword>
<evidence type="ECO:0000313" key="8">
    <source>
        <dbReference type="Proteomes" id="UP001557470"/>
    </source>
</evidence>
<feature type="region of interest" description="Disordered" evidence="4">
    <location>
        <begin position="271"/>
        <end position="319"/>
    </location>
</feature>
<evidence type="ECO:0000256" key="5">
    <source>
        <dbReference type="SAM" id="Phobius"/>
    </source>
</evidence>
<keyword evidence="5" id="KW-0812">Transmembrane</keyword>
<feature type="chain" id="PRO_5044798784" evidence="6">
    <location>
        <begin position="39"/>
        <end position="482"/>
    </location>
</feature>
<feature type="transmembrane region" description="Helical" evidence="5">
    <location>
        <begin position="244"/>
        <end position="265"/>
    </location>
</feature>
<dbReference type="EMBL" id="JAGEUA010000009">
    <property type="protein sequence ID" value="KAL0966989.1"/>
    <property type="molecule type" value="Genomic_DNA"/>
</dbReference>
<evidence type="ECO:0000313" key="7">
    <source>
        <dbReference type="EMBL" id="KAL0966989.1"/>
    </source>
</evidence>
<name>A0ABD0W6Q3_UMBPY</name>
<feature type="signal peptide" evidence="6">
    <location>
        <begin position="1"/>
        <end position="38"/>
    </location>
</feature>
<dbReference type="SMART" id="SM00369">
    <property type="entry name" value="LRR_TYP"/>
    <property type="match status" value="3"/>
</dbReference>
<keyword evidence="5" id="KW-1133">Transmembrane helix</keyword>
<keyword evidence="3" id="KW-0677">Repeat</keyword>
<evidence type="ECO:0000256" key="1">
    <source>
        <dbReference type="ARBA" id="ARBA00022614"/>
    </source>
</evidence>
<dbReference type="Proteomes" id="UP001557470">
    <property type="component" value="Unassembled WGS sequence"/>
</dbReference>
<organism evidence="7 8">
    <name type="scientific">Umbra pygmaea</name>
    <name type="common">Eastern mudminnow</name>
    <dbReference type="NCBI Taxonomy" id="75934"/>
    <lineage>
        <taxon>Eukaryota</taxon>
        <taxon>Metazoa</taxon>
        <taxon>Chordata</taxon>
        <taxon>Craniata</taxon>
        <taxon>Vertebrata</taxon>
        <taxon>Euteleostomi</taxon>
        <taxon>Actinopterygii</taxon>
        <taxon>Neopterygii</taxon>
        <taxon>Teleostei</taxon>
        <taxon>Protacanthopterygii</taxon>
        <taxon>Esociformes</taxon>
        <taxon>Umbridae</taxon>
        <taxon>Umbra</taxon>
    </lineage>
</organism>
<keyword evidence="8" id="KW-1185">Reference proteome</keyword>
<evidence type="ECO:0000256" key="6">
    <source>
        <dbReference type="SAM" id="SignalP"/>
    </source>
</evidence>
<evidence type="ECO:0000256" key="4">
    <source>
        <dbReference type="SAM" id="MobiDB-lite"/>
    </source>
</evidence>
<feature type="region of interest" description="Disordered" evidence="4">
    <location>
        <begin position="352"/>
        <end position="384"/>
    </location>
</feature>
<feature type="compositionally biased region" description="Basic and acidic residues" evidence="4">
    <location>
        <begin position="434"/>
        <end position="476"/>
    </location>
</feature>
<dbReference type="InterPro" id="IPR003591">
    <property type="entry name" value="Leu-rich_rpt_typical-subtyp"/>
</dbReference>
<accession>A0ABD0W6Q3</accession>
<dbReference type="PANTHER" id="PTHR24373:SF275">
    <property type="entry name" value="TIR DOMAIN-CONTAINING PROTEIN"/>
    <property type="match status" value="1"/>
</dbReference>
<keyword evidence="5" id="KW-0472">Membrane</keyword>
<feature type="region of interest" description="Disordered" evidence="4">
    <location>
        <begin position="429"/>
        <end position="482"/>
    </location>
</feature>
<dbReference type="InterPro" id="IPR001611">
    <property type="entry name" value="Leu-rich_rpt"/>
</dbReference>
<protein>
    <submittedName>
        <fullName evidence="7">Uncharacterized protein</fullName>
    </submittedName>
</protein>
<gene>
    <name evidence="7" type="ORF">UPYG_G00303140</name>
</gene>
<proteinExistence type="predicted"/>
<evidence type="ECO:0000256" key="3">
    <source>
        <dbReference type="ARBA" id="ARBA00022737"/>
    </source>
</evidence>